<dbReference type="RefSeq" id="XP_014673482.1">
    <property type="nucleotide sequence ID" value="XM_014817996.1"/>
</dbReference>
<proteinExistence type="predicted"/>
<sequence>MAEGGGGGGGAGFDPCECIFSHEGAMRRLISLLRNTQSYCSDTECYQEFPGPEAGSEGGFSIGLMLVIWIALAVVLFLVRPSSMRHRGDEKPAPGNEEPTNEPPAPPMQ</sequence>
<dbReference type="InterPro" id="IPR020309">
    <property type="entry name" value="Smim-14"/>
</dbReference>
<keyword evidence="3" id="KW-0812">Transmembrane</keyword>
<evidence type="ECO:0000313" key="6">
    <source>
        <dbReference type="RefSeq" id="XP_014673482.1"/>
    </source>
</evidence>
<keyword evidence="4" id="KW-1185">Reference proteome</keyword>
<dbReference type="RefSeq" id="XP_014673481.1">
    <property type="nucleotide sequence ID" value="XM_014817995.1"/>
</dbReference>
<keyword evidence="3" id="KW-1133">Transmembrane helix</keyword>
<feature type="region of interest" description="Disordered" evidence="2">
    <location>
        <begin position="85"/>
        <end position="109"/>
    </location>
</feature>
<dbReference type="Proteomes" id="UP000695022">
    <property type="component" value="Unplaced"/>
</dbReference>
<dbReference type="PANTHER" id="PTHR31019:SF1">
    <property type="entry name" value="SMALL INTEGRAL MEMBRANE PROTEIN 14"/>
    <property type="match status" value="1"/>
</dbReference>
<name>A0ABM1EMR0_PRICU</name>
<evidence type="ECO:0000256" key="3">
    <source>
        <dbReference type="SAM" id="Phobius"/>
    </source>
</evidence>
<gene>
    <name evidence="5 6" type="primary">LOC106813774</name>
</gene>
<accession>A0ABM1EMR0</accession>
<evidence type="ECO:0000313" key="5">
    <source>
        <dbReference type="RefSeq" id="XP_014673481.1"/>
    </source>
</evidence>
<keyword evidence="3" id="KW-0472">Membrane</keyword>
<dbReference type="PANTHER" id="PTHR31019">
    <property type="entry name" value="SMALL INTEGRAL MEMBRANE PROTEIN 14"/>
    <property type="match status" value="1"/>
</dbReference>
<dbReference type="Pfam" id="PF11027">
    <property type="entry name" value="DUF2615"/>
    <property type="match status" value="1"/>
</dbReference>
<feature type="transmembrane region" description="Helical" evidence="3">
    <location>
        <begin position="59"/>
        <end position="79"/>
    </location>
</feature>
<organism evidence="4 5">
    <name type="scientific">Priapulus caudatus</name>
    <name type="common">Priapulid worm</name>
    <dbReference type="NCBI Taxonomy" id="37621"/>
    <lineage>
        <taxon>Eukaryota</taxon>
        <taxon>Metazoa</taxon>
        <taxon>Ecdysozoa</taxon>
        <taxon>Scalidophora</taxon>
        <taxon>Priapulida</taxon>
        <taxon>Priapulimorpha</taxon>
        <taxon>Priapulimorphida</taxon>
        <taxon>Priapulidae</taxon>
        <taxon>Priapulus</taxon>
    </lineage>
</organism>
<evidence type="ECO:0000256" key="2">
    <source>
        <dbReference type="SAM" id="MobiDB-lite"/>
    </source>
</evidence>
<reference evidence="5 6" key="1">
    <citation type="submission" date="2025-05" db="UniProtKB">
        <authorList>
            <consortium name="RefSeq"/>
        </authorList>
    </citation>
    <scope>IDENTIFICATION</scope>
</reference>
<dbReference type="GeneID" id="106813774"/>
<evidence type="ECO:0000256" key="1">
    <source>
        <dbReference type="ARBA" id="ARBA00017902"/>
    </source>
</evidence>
<evidence type="ECO:0000313" key="4">
    <source>
        <dbReference type="Proteomes" id="UP000695022"/>
    </source>
</evidence>
<protein>
    <recommendedName>
        <fullName evidence="1">Small integral membrane protein 14</fullName>
    </recommendedName>
</protein>